<dbReference type="Proteomes" id="UP000252631">
    <property type="component" value="Unassembled WGS sequence"/>
</dbReference>
<dbReference type="PANTHER" id="PTHR38826">
    <property type="entry name" value="RIBONUCLEASE VAPC13"/>
    <property type="match status" value="1"/>
</dbReference>
<dbReference type="AlphaFoldDB" id="A0A336JPI3"/>
<accession>A0A336JPI3</accession>
<dbReference type="InterPro" id="IPR022907">
    <property type="entry name" value="VapC_family"/>
</dbReference>
<dbReference type="HAMAP" id="MF_00265">
    <property type="entry name" value="VapC_Nob1"/>
    <property type="match status" value="1"/>
</dbReference>
<dbReference type="GO" id="GO:0004540">
    <property type="term" value="F:RNA nuclease activity"/>
    <property type="evidence" value="ECO:0007669"/>
    <property type="project" value="InterPro"/>
</dbReference>
<dbReference type="Pfam" id="PF01850">
    <property type="entry name" value="PIN"/>
    <property type="match status" value="1"/>
</dbReference>
<dbReference type="GO" id="GO:0090729">
    <property type="term" value="F:toxin activity"/>
    <property type="evidence" value="ECO:0007669"/>
    <property type="project" value="UniProtKB-KW"/>
</dbReference>
<feature type="binding site" evidence="5">
    <location>
        <position position="94"/>
    </location>
    <ligand>
        <name>Mg(2+)</name>
        <dbReference type="ChEBI" id="CHEBI:18420"/>
    </ligand>
</feature>
<dbReference type="EMBL" id="UFQQ01000002">
    <property type="protein sequence ID" value="SSW89434.1"/>
    <property type="molecule type" value="Genomic_DNA"/>
</dbReference>
<evidence type="ECO:0000313" key="10">
    <source>
        <dbReference type="Proteomes" id="UP000256343"/>
    </source>
</evidence>
<keyword evidence="2 5" id="KW-0540">Nuclease</keyword>
<dbReference type="SUPFAM" id="SSF88723">
    <property type="entry name" value="PIN domain-like"/>
    <property type="match status" value="1"/>
</dbReference>
<dbReference type="Gene3D" id="3.40.50.1010">
    <property type="entry name" value="5'-nuclease"/>
    <property type="match status" value="1"/>
</dbReference>
<dbReference type="CDD" id="cd18692">
    <property type="entry name" value="PIN_VapC-like"/>
    <property type="match status" value="1"/>
</dbReference>
<reference evidence="8 9" key="1">
    <citation type="submission" date="2017-08" db="EMBL/GenBank/DDBJ databases">
        <authorList>
            <person name="de Groot N.N."/>
        </authorList>
    </citation>
    <scope>NUCLEOTIDE SEQUENCE [LARGE SCALE GENOMIC DNA]</scope>
    <source>
        <strain evidence="8 9">JA575</strain>
    </source>
</reference>
<dbReference type="PANTHER" id="PTHR38826:SF5">
    <property type="entry name" value="RIBONUCLEASE VAPC13"/>
    <property type="match status" value="1"/>
</dbReference>
<feature type="binding site" evidence="5">
    <location>
        <position position="6"/>
    </location>
    <ligand>
        <name>Mg(2+)</name>
        <dbReference type="ChEBI" id="CHEBI:18420"/>
    </ligand>
</feature>
<keyword evidence="5" id="KW-0460">Magnesium</keyword>
<dbReference type="OrthoDB" id="163436at2"/>
<keyword evidence="3 5" id="KW-0479">Metal-binding</keyword>
<evidence type="ECO:0000313" key="7">
    <source>
        <dbReference type="EMBL" id="RED42074.1"/>
    </source>
</evidence>
<sequence>MRAFFDTNVLVYTTTSDPRQATAAACLRGGGVASVQVLNEFVHVARRKLRQDWPQIEIALAQFRTALDDVRPITLGTHVAAVALARDHRLSFYDALIVAAAQEAGCEVLYSEDLQHGRSFGTLRVENPFLDNPR</sequence>
<dbReference type="EC" id="3.1.-.-" evidence="5"/>
<evidence type="ECO:0000256" key="5">
    <source>
        <dbReference type="HAMAP-Rule" id="MF_00265"/>
    </source>
</evidence>
<evidence type="ECO:0000259" key="6">
    <source>
        <dbReference type="Pfam" id="PF01850"/>
    </source>
</evidence>
<evidence type="ECO:0000256" key="4">
    <source>
        <dbReference type="ARBA" id="ARBA00022801"/>
    </source>
</evidence>
<evidence type="ECO:0000313" key="8">
    <source>
        <dbReference type="EMBL" id="SSW89434.1"/>
    </source>
</evidence>
<organism evidence="8 9">
    <name type="scientific">Rhodopseudomonas pentothenatexigens</name>
    <dbReference type="NCBI Taxonomy" id="999699"/>
    <lineage>
        <taxon>Bacteria</taxon>
        <taxon>Pseudomonadati</taxon>
        <taxon>Pseudomonadota</taxon>
        <taxon>Alphaproteobacteria</taxon>
        <taxon>Hyphomicrobiales</taxon>
        <taxon>Nitrobacteraceae</taxon>
        <taxon>Rhodopseudomonas</taxon>
    </lineage>
</organism>
<dbReference type="InterPro" id="IPR002716">
    <property type="entry name" value="PIN_dom"/>
</dbReference>
<keyword evidence="5" id="KW-0800">Toxin</keyword>
<dbReference type="Proteomes" id="UP000256343">
    <property type="component" value="Unassembled WGS sequence"/>
</dbReference>
<comment type="cofactor">
    <cofactor evidence="5">
        <name>Mg(2+)</name>
        <dbReference type="ChEBI" id="CHEBI:18420"/>
    </cofactor>
</comment>
<keyword evidence="1 5" id="KW-1277">Toxin-antitoxin system</keyword>
<name>A0A336JPI3_9BRAD</name>
<comment type="function">
    <text evidence="5">Toxic component of a toxin-antitoxin (TA) system. An RNase.</text>
</comment>
<evidence type="ECO:0000256" key="3">
    <source>
        <dbReference type="ARBA" id="ARBA00022723"/>
    </source>
</evidence>
<feature type="domain" description="PIN" evidence="6">
    <location>
        <begin position="4"/>
        <end position="114"/>
    </location>
</feature>
<dbReference type="EMBL" id="QRDT01000002">
    <property type="protein sequence ID" value="RED42074.1"/>
    <property type="molecule type" value="Genomic_DNA"/>
</dbReference>
<evidence type="ECO:0000256" key="1">
    <source>
        <dbReference type="ARBA" id="ARBA00022649"/>
    </source>
</evidence>
<keyword evidence="4 5" id="KW-0378">Hydrolase</keyword>
<evidence type="ECO:0000256" key="2">
    <source>
        <dbReference type="ARBA" id="ARBA00022722"/>
    </source>
</evidence>
<dbReference type="GO" id="GO:0016787">
    <property type="term" value="F:hydrolase activity"/>
    <property type="evidence" value="ECO:0007669"/>
    <property type="project" value="UniProtKB-KW"/>
</dbReference>
<dbReference type="InterPro" id="IPR029060">
    <property type="entry name" value="PIN-like_dom_sf"/>
</dbReference>
<gene>
    <name evidence="5" type="primary">vapC</name>
    <name evidence="7" type="ORF">BJ125_102244</name>
    <name evidence="8" type="ORF">SAMN05892882_102244</name>
</gene>
<comment type="similarity">
    <text evidence="5">Belongs to the PINc/VapC protein family.</text>
</comment>
<keyword evidence="10" id="KW-1185">Reference proteome</keyword>
<dbReference type="RefSeq" id="WP_114356550.1">
    <property type="nucleotide sequence ID" value="NZ_QRDT01000002.1"/>
</dbReference>
<dbReference type="GO" id="GO:0000287">
    <property type="term" value="F:magnesium ion binding"/>
    <property type="evidence" value="ECO:0007669"/>
    <property type="project" value="UniProtKB-UniRule"/>
</dbReference>
<protein>
    <recommendedName>
        <fullName evidence="5">Ribonuclease VapC</fullName>
        <shortName evidence="5">RNase VapC</shortName>
        <ecNumber evidence="5">3.1.-.-</ecNumber>
    </recommendedName>
    <alternativeName>
        <fullName evidence="5">Toxin VapC</fullName>
    </alternativeName>
</protein>
<reference evidence="7 10" key="2">
    <citation type="submission" date="2018-07" db="EMBL/GenBank/DDBJ databases">
        <title>Genomic Encyclopedia of Archaeal and Bacterial Type Strains, Phase II (KMG-II): from individual species to whole genera.</title>
        <authorList>
            <person name="Goeker M."/>
        </authorList>
    </citation>
    <scope>NUCLEOTIDE SEQUENCE [LARGE SCALE GENOMIC DNA]</scope>
    <source>
        <strain evidence="7 10">JA575</strain>
    </source>
</reference>
<proteinExistence type="inferred from homology"/>
<evidence type="ECO:0000313" key="9">
    <source>
        <dbReference type="Proteomes" id="UP000252631"/>
    </source>
</evidence>
<dbReference type="InterPro" id="IPR052106">
    <property type="entry name" value="PINc/VapC_TA"/>
</dbReference>